<dbReference type="Proteomes" id="UP000007819">
    <property type="component" value="Chromosome A2"/>
</dbReference>
<proteinExistence type="predicted"/>
<dbReference type="EnsemblMetazoa" id="XM_016802631.2">
    <property type="protein sequence ID" value="XP_016658120.1"/>
    <property type="gene ID" value="LOC107883138"/>
</dbReference>
<accession>A0A8R2D2X7</accession>
<dbReference type="GeneID" id="107883138"/>
<reference evidence="3" key="1">
    <citation type="submission" date="2010-06" db="EMBL/GenBank/DDBJ databases">
        <authorList>
            <person name="Jiang H."/>
            <person name="Abraham K."/>
            <person name="Ali S."/>
            <person name="Alsbrooks S.L."/>
            <person name="Anim B.N."/>
            <person name="Anosike U.S."/>
            <person name="Attaway T."/>
            <person name="Bandaranaike D.P."/>
            <person name="Battles P.K."/>
            <person name="Bell S.N."/>
            <person name="Bell A.V."/>
            <person name="Beltran B."/>
            <person name="Bickham C."/>
            <person name="Bustamante Y."/>
            <person name="Caleb T."/>
            <person name="Canada A."/>
            <person name="Cardenas V."/>
            <person name="Carter K."/>
            <person name="Chacko J."/>
            <person name="Chandrabose M.N."/>
            <person name="Chavez D."/>
            <person name="Chavez A."/>
            <person name="Chen L."/>
            <person name="Chu H.-S."/>
            <person name="Claassen K.J."/>
            <person name="Cockrell R."/>
            <person name="Collins M."/>
            <person name="Cooper J.A."/>
            <person name="Cree A."/>
            <person name="Curry S.M."/>
            <person name="Da Y."/>
            <person name="Dao M.D."/>
            <person name="Das B."/>
            <person name="Davila M.-L."/>
            <person name="Davy-Carroll L."/>
            <person name="Denson S."/>
            <person name="Dinh H."/>
            <person name="Ebong V.E."/>
            <person name="Edwards J.R."/>
            <person name="Egan A."/>
            <person name="El-Daye J."/>
            <person name="Escobedo L."/>
            <person name="Fernandez S."/>
            <person name="Fernando P.R."/>
            <person name="Flagg N."/>
            <person name="Forbes L.D."/>
            <person name="Fowler R.G."/>
            <person name="Fu Q."/>
            <person name="Gabisi R.A."/>
            <person name="Ganer J."/>
            <person name="Garbino Pronczuk A."/>
            <person name="Garcia R.M."/>
            <person name="Garner T."/>
            <person name="Garrett T.E."/>
            <person name="Gonzalez D.A."/>
            <person name="Hamid H."/>
            <person name="Hawkins E.S."/>
            <person name="Hirani K."/>
            <person name="Hogues M.E."/>
            <person name="Hollins B."/>
            <person name="Hsiao C.-H."/>
            <person name="Jabil R."/>
            <person name="James M.L."/>
            <person name="Jhangiani S.N."/>
            <person name="Johnson B."/>
            <person name="Johnson Q."/>
            <person name="Joshi V."/>
            <person name="Kalu J.B."/>
            <person name="Kam C."/>
            <person name="Kashfia A."/>
            <person name="Keebler J."/>
            <person name="Kisamo H."/>
            <person name="Kovar C.L."/>
            <person name="Lago L.A."/>
            <person name="Lai C.-Y."/>
            <person name="Laidlaw J."/>
            <person name="Lara F."/>
            <person name="Le T.-K."/>
            <person name="Lee S.L."/>
            <person name="Legall F.H."/>
            <person name="Lemon S.J."/>
            <person name="Lewis L.R."/>
            <person name="Li B."/>
            <person name="Liu Y."/>
            <person name="Liu Y.-S."/>
            <person name="Lopez J."/>
            <person name="Lozado R.J."/>
            <person name="Lu J."/>
            <person name="Madu R.C."/>
            <person name="Maheshwari M."/>
            <person name="Maheshwari R."/>
            <person name="Malloy K."/>
            <person name="Martinez E."/>
            <person name="Mathew T."/>
            <person name="Mercado I.C."/>
            <person name="Mercado C."/>
            <person name="Meyer B."/>
            <person name="Montgomery K."/>
            <person name="Morgan M.B."/>
            <person name="Munidasa M."/>
            <person name="Nazareth L.V."/>
            <person name="Nelson J."/>
            <person name="Ng B.M."/>
            <person name="Nguyen N.B."/>
            <person name="Nguyen P.Q."/>
            <person name="Nguyen T."/>
            <person name="Obregon M."/>
            <person name="Okwuonu G.O."/>
            <person name="Onwere C.G."/>
            <person name="Orozco G."/>
            <person name="Parra A."/>
            <person name="Patel S."/>
            <person name="Patil S."/>
            <person name="Perez A."/>
            <person name="Perez Y."/>
            <person name="Pham C."/>
            <person name="Primus E.L."/>
            <person name="Pu L.-L."/>
            <person name="Puazo M."/>
            <person name="Qin X."/>
            <person name="Quiroz J.B."/>
            <person name="Reese J."/>
            <person name="Richards S."/>
            <person name="Rives C.M."/>
            <person name="Robberts R."/>
            <person name="Ruiz S.J."/>
            <person name="Ruiz M.J."/>
            <person name="Santibanez J."/>
            <person name="Schneider B.W."/>
            <person name="Sisson I."/>
            <person name="Smith M."/>
            <person name="Sodergren E."/>
            <person name="Song X.-Z."/>
            <person name="Song B.B."/>
            <person name="Summersgill H."/>
            <person name="Thelus R."/>
            <person name="Thornton R.D."/>
            <person name="Trejos Z.Y."/>
            <person name="Usmani K."/>
            <person name="Vattathil S."/>
            <person name="Villasana D."/>
            <person name="Walker D.L."/>
            <person name="Wang S."/>
            <person name="Wang K."/>
            <person name="White C.S."/>
            <person name="Williams A.C."/>
            <person name="Williamson J."/>
            <person name="Wilson K."/>
            <person name="Woghiren I.O."/>
            <person name="Woodworth J.R."/>
            <person name="Worley K.C."/>
            <person name="Wright R.A."/>
            <person name="Wu W."/>
            <person name="Young L."/>
            <person name="Zhang L."/>
            <person name="Zhang J."/>
            <person name="Zhu Y."/>
            <person name="Muzny D.M."/>
            <person name="Weinstock G."/>
            <person name="Gibbs R.A."/>
        </authorList>
    </citation>
    <scope>NUCLEOTIDE SEQUENCE [LARGE SCALE GENOMIC DNA]</scope>
    <source>
        <strain evidence="3">LSR1</strain>
    </source>
</reference>
<dbReference type="KEGG" id="api:107883138"/>
<dbReference type="AlphaFoldDB" id="A0A8R2D2X7"/>
<evidence type="ECO:0000313" key="3">
    <source>
        <dbReference type="Proteomes" id="UP000007819"/>
    </source>
</evidence>
<keyword evidence="3" id="KW-1185">Reference proteome</keyword>
<feature type="chain" id="PRO_5035817820" evidence="1">
    <location>
        <begin position="22"/>
        <end position="155"/>
    </location>
</feature>
<feature type="signal peptide" evidence="1">
    <location>
        <begin position="1"/>
        <end position="21"/>
    </location>
</feature>
<dbReference type="RefSeq" id="XP_016658120.1">
    <property type="nucleotide sequence ID" value="XM_016802631.1"/>
</dbReference>
<protein>
    <submittedName>
        <fullName evidence="2">Uncharacterized protein</fullName>
    </submittedName>
</protein>
<organism evidence="2 3">
    <name type="scientific">Acyrthosiphon pisum</name>
    <name type="common">Pea aphid</name>
    <dbReference type="NCBI Taxonomy" id="7029"/>
    <lineage>
        <taxon>Eukaryota</taxon>
        <taxon>Metazoa</taxon>
        <taxon>Ecdysozoa</taxon>
        <taxon>Arthropoda</taxon>
        <taxon>Hexapoda</taxon>
        <taxon>Insecta</taxon>
        <taxon>Pterygota</taxon>
        <taxon>Neoptera</taxon>
        <taxon>Paraneoptera</taxon>
        <taxon>Hemiptera</taxon>
        <taxon>Sternorrhyncha</taxon>
        <taxon>Aphidomorpha</taxon>
        <taxon>Aphidoidea</taxon>
        <taxon>Aphididae</taxon>
        <taxon>Macrosiphini</taxon>
        <taxon>Acyrthosiphon</taxon>
    </lineage>
</organism>
<dbReference type="OrthoDB" id="6624230at2759"/>
<reference evidence="2" key="2">
    <citation type="submission" date="2022-06" db="UniProtKB">
        <authorList>
            <consortium name="EnsemblMetazoa"/>
        </authorList>
    </citation>
    <scope>IDENTIFICATION</scope>
</reference>
<keyword evidence="1" id="KW-0732">Signal</keyword>
<evidence type="ECO:0000313" key="2">
    <source>
        <dbReference type="EnsemblMetazoa" id="XP_016658120.1"/>
    </source>
</evidence>
<sequence length="155" mass="17048">MATREPTAGILLAVFVAVLSTHPQNAPYHEIHQPNARCALGTIWPTTEVYKDCSVYKELQRRKKPVSSNAFISDNVRFKSHNVQVSHPENGTPPNLLPSYAQATAGLSQNLPTLESAPNINSTITNFLADFKTLINPLISLLTKVISSLLDKKNE</sequence>
<evidence type="ECO:0000256" key="1">
    <source>
        <dbReference type="SAM" id="SignalP"/>
    </source>
</evidence>
<name>A0A8R2D2X7_ACYPI</name>